<feature type="region of interest" description="Disordered" evidence="1">
    <location>
        <begin position="320"/>
        <end position="339"/>
    </location>
</feature>
<feature type="compositionally biased region" description="Basic and acidic residues" evidence="1">
    <location>
        <begin position="322"/>
        <end position="335"/>
    </location>
</feature>
<dbReference type="Proteomes" id="UP001151760">
    <property type="component" value="Unassembled WGS sequence"/>
</dbReference>
<proteinExistence type="predicted"/>
<evidence type="ECO:0000256" key="1">
    <source>
        <dbReference type="SAM" id="MobiDB-lite"/>
    </source>
</evidence>
<evidence type="ECO:0000313" key="2">
    <source>
        <dbReference type="EMBL" id="GJT63009.1"/>
    </source>
</evidence>
<keyword evidence="3" id="KW-1185">Reference proteome</keyword>
<feature type="region of interest" description="Disordered" evidence="1">
    <location>
        <begin position="358"/>
        <end position="383"/>
    </location>
</feature>
<gene>
    <name evidence="2" type="ORF">Tco_1006542</name>
</gene>
<reference evidence="2" key="1">
    <citation type="journal article" date="2022" name="Int. J. Mol. Sci.">
        <title>Draft Genome of Tanacetum Coccineum: Genomic Comparison of Closely Related Tanacetum-Family Plants.</title>
        <authorList>
            <person name="Yamashiro T."/>
            <person name="Shiraishi A."/>
            <person name="Nakayama K."/>
            <person name="Satake H."/>
        </authorList>
    </citation>
    <scope>NUCLEOTIDE SEQUENCE</scope>
</reference>
<dbReference type="EMBL" id="BQNB010017423">
    <property type="protein sequence ID" value="GJT63009.1"/>
    <property type="molecule type" value="Genomic_DNA"/>
</dbReference>
<protein>
    <submittedName>
        <fullName evidence="2">Uncharacterized protein</fullName>
    </submittedName>
</protein>
<evidence type="ECO:0000313" key="3">
    <source>
        <dbReference type="Proteomes" id="UP001151760"/>
    </source>
</evidence>
<name>A0ABQ5FIW5_9ASTR</name>
<comment type="caution">
    <text evidence="2">The sequence shown here is derived from an EMBL/GenBank/DDBJ whole genome shotgun (WGS) entry which is preliminary data.</text>
</comment>
<feature type="compositionally biased region" description="Polar residues" evidence="1">
    <location>
        <begin position="370"/>
        <end position="383"/>
    </location>
</feature>
<organism evidence="2 3">
    <name type="scientific">Tanacetum coccineum</name>
    <dbReference type="NCBI Taxonomy" id="301880"/>
    <lineage>
        <taxon>Eukaryota</taxon>
        <taxon>Viridiplantae</taxon>
        <taxon>Streptophyta</taxon>
        <taxon>Embryophyta</taxon>
        <taxon>Tracheophyta</taxon>
        <taxon>Spermatophyta</taxon>
        <taxon>Magnoliopsida</taxon>
        <taxon>eudicotyledons</taxon>
        <taxon>Gunneridae</taxon>
        <taxon>Pentapetalae</taxon>
        <taxon>asterids</taxon>
        <taxon>campanulids</taxon>
        <taxon>Asterales</taxon>
        <taxon>Asteraceae</taxon>
        <taxon>Asteroideae</taxon>
        <taxon>Anthemideae</taxon>
        <taxon>Anthemidinae</taxon>
        <taxon>Tanacetum</taxon>
    </lineage>
</organism>
<sequence length="494" mass="55110">MDVIIMVDLEEEPTPTGETSAPPAPKTAKQLAAKRNQERVKSILLLAIPDEYLLKFHNVADVNITLGKAIKSRFGYVIEESRRCREKMKISTRSSKKLFHLLGIKFPLIMRNKPGIDEIDIDDLYNNLRYASEDLGLRTVEELVKFSSTLFALCSMLFPFDNQHLIAKLENKDFQQINEDDLEELDLRWQGSKFRLLVGTRAVVNTGKGKLDTNLKKSKGVCAGPKEKLLGHVAKDSVHSCSRRSVEFVGTHRGFPNMKISMEALWDFEVIPKDGKYNGVKVHKILMLQVSRKDKEPTQEYILLPLHPHRTRILVEDVASAAHEKPSKSSPKDNDVQDSEDVAVKLWDDATRQAFEEEKRNIASQKRAAQATSINKLSTGRSSVSTATTPYVSAASTPTGANAGESSFVYLGGKIPIDASTLPNADLPIDPNMPDLEDDSDAFSNDGIFNRAYDDENVGAVADFNDMDNTINVSPIPTLRIHKESSKRSNSRRS</sequence>
<reference evidence="2" key="2">
    <citation type="submission" date="2022-01" db="EMBL/GenBank/DDBJ databases">
        <authorList>
            <person name="Yamashiro T."/>
            <person name="Shiraishi A."/>
            <person name="Satake H."/>
            <person name="Nakayama K."/>
        </authorList>
    </citation>
    <scope>NUCLEOTIDE SEQUENCE</scope>
</reference>
<accession>A0ABQ5FIW5</accession>